<dbReference type="OrthoDB" id="9800373at2"/>
<sequence length="138" mass="14762">MKFAPERSEAQTIRGYGPGWIAVESEKITHSVILASDGLRLDWDCARFEDLGPGHFATLVAQLAAASAAQANERPVEVLLLGSGSRHRFVPAAWLQPLVAMGLALETMDTAAACRTFNVLAHEGRKVVAALVLETPPS</sequence>
<dbReference type="Proteomes" id="UP000252174">
    <property type="component" value="Unassembled WGS sequence"/>
</dbReference>
<proteinExistence type="predicted"/>
<organism evidence="1 2">
    <name type="scientific">Extensimonas vulgaris</name>
    <dbReference type="NCBI Taxonomy" id="1031594"/>
    <lineage>
        <taxon>Bacteria</taxon>
        <taxon>Pseudomonadati</taxon>
        <taxon>Pseudomonadota</taxon>
        <taxon>Betaproteobacteria</taxon>
        <taxon>Burkholderiales</taxon>
        <taxon>Comamonadaceae</taxon>
        <taxon>Extensimonas</taxon>
    </lineage>
</organism>
<evidence type="ECO:0000313" key="2">
    <source>
        <dbReference type="Proteomes" id="UP000252174"/>
    </source>
</evidence>
<dbReference type="Gene3D" id="3.40.1230.10">
    <property type="entry name" value="MTH938-like"/>
    <property type="match status" value="1"/>
</dbReference>
<keyword evidence="2" id="KW-1185">Reference proteome</keyword>
<dbReference type="Pfam" id="PF04430">
    <property type="entry name" value="DUF498"/>
    <property type="match status" value="1"/>
</dbReference>
<dbReference type="RefSeq" id="WP_114483812.1">
    <property type="nucleotide sequence ID" value="NZ_QPJU01000008.1"/>
</dbReference>
<evidence type="ECO:0000313" key="1">
    <source>
        <dbReference type="EMBL" id="RCX08530.1"/>
    </source>
</evidence>
<dbReference type="CDD" id="cd05560">
    <property type="entry name" value="Xcc1710_like"/>
    <property type="match status" value="1"/>
</dbReference>
<dbReference type="AlphaFoldDB" id="A0A369AGP6"/>
<comment type="caution">
    <text evidence="1">The sequence shown here is derived from an EMBL/GenBank/DDBJ whole genome shotgun (WGS) entry which is preliminary data.</text>
</comment>
<dbReference type="PANTHER" id="PTHR21192:SF2">
    <property type="entry name" value="NADH DEHYDROGENASE [UBIQUINONE] 1 ALPHA SUBCOMPLEX ASSEMBLY FACTOR 3"/>
    <property type="match status" value="1"/>
</dbReference>
<dbReference type="InterPro" id="IPR036748">
    <property type="entry name" value="MTH938-like_sf"/>
</dbReference>
<name>A0A369AGP6_9BURK</name>
<gene>
    <name evidence="1" type="ORF">DFR45_10830</name>
</gene>
<accession>A0A369AGP6</accession>
<dbReference type="PANTHER" id="PTHR21192">
    <property type="entry name" value="NUCLEAR PROTEIN E3-3"/>
    <property type="match status" value="1"/>
</dbReference>
<dbReference type="EMBL" id="QPJU01000008">
    <property type="protein sequence ID" value="RCX08530.1"/>
    <property type="molecule type" value="Genomic_DNA"/>
</dbReference>
<dbReference type="InterPro" id="IPR007523">
    <property type="entry name" value="NDUFAF3/AAMDC"/>
</dbReference>
<dbReference type="SUPFAM" id="SSF64076">
    <property type="entry name" value="MTH938-like"/>
    <property type="match status" value="1"/>
</dbReference>
<protein>
    <recommendedName>
        <fullName evidence="3">Xcc1710-like domain-containing protein</fullName>
    </recommendedName>
</protein>
<reference evidence="1 2" key="1">
    <citation type="submission" date="2018-07" db="EMBL/GenBank/DDBJ databases">
        <title>Genomic Encyclopedia of Type Strains, Phase IV (KMG-IV): sequencing the most valuable type-strain genomes for metagenomic binning, comparative biology and taxonomic classification.</title>
        <authorList>
            <person name="Goeker M."/>
        </authorList>
    </citation>
    <scope>NUCLEOTIDE SEQUENCE [LARGE SCALE GENOMIC DNA]</scope>
    <source>
        <strain evidence="1 2">DSM 100911</strain>
    </source>
</reference>
<evidence type="ECO:0008006" key="3">
    <source>
        <dbReference type="Google" id="ProtNLM"/>
    </source>
</evidence>